<dbReference type="InterPro" id="IPR007055">
    <property type="entry name" value="BON_dom"/>
</dbReference>
<dbReference type="PROSITE" id="PS50914">
    <property type="entry name" value="BON"/>
    <property type="match status" value="1"/>
</dbReference>
<feature type="domain" description="BON" evidence="2">
    <location>
        <begin position="88"/>
        <end position="156"/>
    </location>
</feature>
<organism evidence="3 4">
    <name type="scientific">Rhizobium dioscoreae</name>
    <dbReference type="NCBI Taxonomy" id="2653122"/>
    <lineage>
        <taxon>Bacteria</taxon>
        <taxon>Pseudomonadati</taxon>
        <taxon>Pseudomonadota</taxon>
        <taxon>Alphaproteobacteria</taxon>
        <taxon>Hyphomicrobiales</taxon>
        <taxon>Rhizobiaceae</taxon>
        <taxon>Rhizobium/Agrobacterium group</taxon>
        <taxon>Rhizobium</taxon>
    </lineage>
</organism>
<keyword evidence="4" id="KW-1185">Reference proteome</keyword>
<feature type="compositionally biased region" description="Basic and acidic residues" evidence="1">
    <location>
        <begin position="10"/>
        <end position="26"/>
    </location>
</feature>
<dbReference type="SMART" id="SM00749">
    <property type="entry name" value="BON"/>
    <property type="match status" value="1"/>
</dbReference>
<protein>
    <submittedName>
        <fullName evidence="3">Transporter</fullName>
    </submittedName>
</protein>
<evidence type="ECO:0000256" key="1">
    <source>
        <dbReference type="SAM" id="MobiDB-lite"/>
    </source>
</evidence>
<dbReference type="Pfam" id="PF04972">
    <property type="entry name" value="BON"/>
    <property type="match status" value="1"/>
</dbReference>
<proteinExistence type="predicted"/>
<dbReference type="Gene3D" id="3.30.1340.30">
    <property type="match status" value="1"/>
</dbReference>
<accession>A0ABQ0Z6M7</accession>
<dbReference type="InterPro" id="IPR014004">
    <property type="entry name" value="Transpt-assoc_nodulatn_dom_bac"/>
</dbReference>
<dbReference type="Proteomes" id="UP000390335">
    <property type="component" value="Unassembled WGS sequence"/>
</dbReference>
<reference evidence="3 4" key="1">
    <citation type="journal article" date="2020" name="Genome Biol. Evol.">
        <title>Rhizobium dioscoreae sp. nov., a plant growth-promoting bacterium isolated from yam (Dioscorea species).</title>
        <authorList>
            <person name="Ouyabe M."/>
            <person name="Tanaka N."/>
            <person name="Shiwa Y."/>
            <person name="Fujita N."/>
            <person name="Kikuno H."/>
            <person name="Babil P."/>
            <person name="Shiwachi H."/>
        </authorList>
    </citation>
    <scope>NUCLEOTIDE SEQUENCE [LARGE SCALE GENOMIC DNA]</scope>
    <source>
        <strain evidence="3 4">S-93</strain>
    </source>
</reference>
<dbReference type="EMBL" id="BLAJ01000004">
    <property type="protein sequence ID" value="GES50976.1"/>
    <property type="molecule type" value="Genomic_DNA"/>
</dbReference>
<evidence type="ECO:0000313" key="3">
    <source>
        <dbReference type="EMBL" id="GES50976.1"/>
    </source>
</evidence>
<name>A0ABQ0Z6M7_9HYPH</name>
<comment type="caution">
    <text evidence="3">The sequence shown here is derived from an EMBL/GenBank/DDBJ whole genome shotgun (WGS) entry which is preliminary data.</text>
</comment>
<gene>
    <name evidence="3" type="ORF">RsS93_35900</name>
</gene>
<evidence type="ECO:0000313" key="4">
    <source>
        <dbReference type="Proteomes" id="UP000390335"/>
    </source>
</evidence>
<sequence>MTQFRKKKSLSREEDYRDYQDRDAREGWPYSDESALGSTEPENREYGTTPANFDEDTPSGLIGDNADTNGLEEDTAHTIGPLPPSRIDNDELEAAITERFIESKEIDADSIEVHAEDGIVTLEGSVETQAAAEQAEALGLSTPGVVKVRNNLKTIGVDSHIPPDV</sequence>
<feature type="region of interest" description="Disordered" evidence="1">
    <location>
        <begin position="1"/>
        <end position="88"/>
    </location>
</feature>
<dbReference type="RefSeq" id="WP_113388795.1">
    <property type="nucleotide sequence ID" value="NZ_BLAI01000001.1"/>
</dbReference>
<evidence type="ECO:0000259" key="2">
    <source>
        <dbReference type="PROSITE" id="PS50914"/>
    </source>
</evidence>